<evidence type="ECO:0000313" key="6">
    <source>
        <dbReference type="EMBL" id="OAP54402.1"/>
    </source>
</evidence>
<dbReference type="GO" id="GO:0070860">
    <property type="term" value="C:RNA polymerase I core factor complex"/>
    <property type="evidence" value="ECO:0007669"/>
    <property type="project" value="TreeGrafter"/>
</dbReference>
<dbReference type="InterPro" id="IPR048535">
    <property type="entry name" value="RRN6_beta-prop"/>
</dbReference>
<dbReference type="InterPro" id="IPR019350">
    <property type="entry name" value="RNA_pol_I-sp_TIF_RRN6-like"/>
</dbReference>
<dbReference type="Proteomes" id="UP000078343">
    <property type="component" value="Unassembled WGS sequence"/>
</dbReference>
<sequence>MADARRSGRHVHETRLLSYGHLGTAAYDDRNHKWTFLRQHQTQQGHDVQRTQASWTGSSHFLLVDERTWNSTPDSTQALRTVQDGRPSRGLQNFFLKRVADAAFVAVEFPVSLNTVTSWPKHRHSENVVAFAYARRPSDSSLHNNIPYTPIIAVRSCSSSDILLLFVIEARQVAIPNEEGLSDLYKVPAISNQLSGTWADSTDGILQVASSSHAKGTQILVVKPSGTTILRPMLSKSKALGELLDPCPVVTIPRSRTGTQPHAHATFNPHDQSLVALVDTGGQWSIWRLTGRKSRSARILHRVSLQASNNLGRIEQQSRSSKVSTYRNMWHRVCWFTNPEGVMDRLLVCNRRFAATFDRTGLYLGEVDMRLGPLSDRHLILDVKNSSRRSDRVFVLTTSRFLIFGSPPGSDDDRGASEALELVCSWSHYRDHTDLSLRMSVLEFSEDSWILLYSTIGHLAILYRFGQEDVHSTTISMQDPSTFQLPQQLKERMTDVSDITMCPVAFSTQSQPAGTIRFGLMKLVACLETGEIIEALYKHELGLFGRSNQVPETVSHLSIPRALDNNPISAKYVTDEDLDDFVVPDDEAIGDYARETDSAQPASENPQSGSPSSRDWQRLLQYEPFKENNDDSMSFGSALRQVTDRLLNGPKGENKKVPLHLMSDLAERCRITDVEHDSQIADQWFDALALEASTSVAPVAGNVGGVPMFPRRNLLLDLYEGSVRTYVESLSDQVTDRSRVNRERLVRQIVGDVFFGAFTSAFETAAAPLSASPRPNWTSTQASQAASPSIGLDSDDPESSQAPTPEALPETEEAAFTRLRRYVTFRDEEPALLLKNPQNSSNILAHLPNSIEEDPADYSYQQTNQKLKLAQEEMAAESLDPKERKKALRTAARLQRRLEKTQLMSQEVMMRRNLLPGISSGPKTSGLSTREVQSSQPAVPSSSQTIGQGQGRIPEFSMTQPERGAYGTRQAEKKSKKGPKRRAGF</sequence>
<evidence type="ECO:0000259" key="5">
    <source>
        <dbReference type="Pfam" id="PF20640"/>
    </source>
</evidence>
<proteinExistence type="predicted"/>
<organism evidence="6 7">
    <name type="scientific">Fonsecaea erecta</name>
    <dbReference type="NCBI Taxonomy" id="1367422"/>
    <lineage>
        <taxon>Eukaryota</taxon>
        <taxon>Fungi</taxon>
        <taxon>Dikarya</taxon>
        <taxon>Ascomycota</taxon>
        <taxon>Pezizomycotina</taxon>
        <taxon>Eurotiomycetes</taxon>
        <taxon>Chaetothyriomycetidae</taxon>
        <taxon>Chaetothyriales</taxon>
        <taxon>Herpotrichiellaceae</taxon>
        <taxon>Fonsecaea</taxon>
    </lineage>
</organism>
<dbReference type="Pfam" id="PF20639">
    <property type="entry name" value="Rrn6_K-rich"/>
    <property type="match status" value="1"/>
</dbReference>
<feature type="compositionally biased region" description="Polar residues" evidence="2">
    <location>
        <begin position="598"/>
        <end position="614"/>
    </location>
</feature>
<evidence type="ECO:0000259" key="3">
    <source>
        <dbReference type="Pfam" id="PF10214"/>
    </source>
</evidence>
<dbReference type="InterPro" id="IPR048537">
    <property type="entry name" value="RRN6_HB"/>
</dbReference>
<dbReference type="GO" id="GO:0001179">
    <property type="term" value="F:RNA polymerase I general transcription initiation factor binding"/>
    <property type="evidence" value="ECO:0007669"/>
    <property type="project" value="TreeGrafter"/>
</dbReference>
<dbReference type="PANTHER" id="PTHR28221">
    <property type="entry name" value="RNA POLYMERASE I-SPECIFIC TRANSCRIPTION INITIATION FACTOR RRN6"/>
    <property type="match status" value="1"/>
</dbReference>
<comment type="caution">
    <text evidence="6">The sequence shown here is derived from an EMBL/GenBank/DDBJ whole genome shotgun (WGS) entry which is preliminary data.</text>
</comment>
<dbReference type="Pfam" id="PF10214">
    <property type="entry name" value="Rrn6_beta-prop"/>
    <property type="match status" value="1"/>
</dbReference>
<feature type="compositionally biased region" description="Polar residues" evidence="2">
    <location>
        <begin position="921"/>
        <end position="931"/>
    </location>
</feature>
<dbReference type="GO" id="GO:0001163">
    <property type="term" value="F:RNA polymerase I transcription regulatory region sequence-specific DNA binding"/>
    <property type="evidence" value="ECO:0007669"/>
    <property type="project" value="TreeGrafter"/>
</dbReference>
<name>A0A178Z3T2_9EURO</name>
<reference evidence="6 7" key="1">
    <citation type="submission" date="2016-04" db="EMBL/GenBank/DDBJ databases">
        <title>Draft genome of Fonsecaea erecta CBS 125763.</title>
        <authorList>
            <person name="Weiss V.A."/>
            <person name="Vicente V.A."/>
            <person name="Raittz R.T."/>
            <person name="Moreno L.F."/>
            <person name="De Souza E.M."/>
            <person name="Pedrosa F.O."/>
            <person name="Steffens M.B."/>
            <person name="Faoro H."/>
            <person name="Tadra-Sfeir M.Z."/>
            <person name="Najafzadeh M.J."/>
            <person name="Felipe M.S."/>
            <person name="Teixeira M."/>
            <person name="Sun J."/>
            <person name="Xi L."/>
            <person name="Gomes R."/>
            <person name="De Azevedo C.M."/>
            <person name="Salgado C.G."/>
            <person name="Da Silva M.B."/>
            <person name="Nascimento M.F."/>
            <person name="Queiroz-Telles F."/>
            <person name="Attili D.S."/>
            <person name="Gorbushina A."/>
        </authorList>
    </citation>
    <scope>NUCLEOTIDE SEQUENCE [LARGE SCALE GENOMIC DNA]</scope>
    <source>
        <strain evidence="6 7">CBS 125763</strain>
    </source>
</reference>
<feature type="region of interest" description="Disordered" evidence="2">
    <location>
        <begin position="912"/>
        <end position="985"/>
    </location>
</feature>
<dbReference type="RefSeq" id="XP_018687769.1">
    <property type="nucleotide sequence ID" value="XM_018843009.1"/>
</dbReference>
<feature type="compositionally biased region" description="Low complexity" evidence="2">
    <location>
        <begin position="778"/>
        <end position="787"/>
    </location>
</feature>
<keyword evidence="7" id="KW-1185">Reference proteome</keyword>
<evidence type="ECO:0000259" key="4">
    <source>
        <dbReference type="Pfam" id="PF20639"/>
    </source>
</evidence>
<feature type="domain" description="RRN6 K-rich C-terminal" evidence="4">
    <location>
        <begin position="841"/>
        <end position="985"/>
    </location>
</feature>
<dbReference type="PANTHER" id="PTHR28221:SF2">
    <property type="entry name" value="RNA POLYMERASE I-SPECIFIC TRANSCRIPTION INITIATION FACTOR RRN6"/>
    <property type="match status" value="1"/>
</dbReference>
<evidence type="ECO:0008006" key="8">
    <source>
        <dbReference type="Google" id="ProtNLM"/>
    </source>
</evidence>
<feature type="region of interest" description="Disordered" evidence="2">
    <location>
        <begin position="769"/>
        <end position="813"/>
    </location>
</feature>
<dbReference type="AlphaFoldDB" id="A0A178Z3T2"/>
<keyword evidence="1" id="KW-0175">Coiled coil</keyword>
<gene>
    <name evidence="6" type="ORF">AYL99_11503</name>
</gene>
<dbReference type="STRING" id="1367422.A0A178Z3T2"/>
<feature type="compositionally biased region" description="Low complexity" evidence="2">
    <location>
        <begin position="932"/>
        <end position="944"/>
    </location>
</feature>
<dbReference type="GO" id="GO:0042790">
    <property type="term" value="P:nucleolar large rRNA transcription by RNA polymerase I"/>
    <property type="evidence" value="ECO:0007669"/>
    <property type="project" value="TreeGrafter"/>
</dbReference>
<evidence type="ECO:0000256" key="2">
    <source>
        <dbReference type="SAM" id="MobiDB-lite"/>
    </source>
</evidence>
<evidence type="ECO:0000256" key="1">
    <source>
        <dbReference type="SAM" id="Coils"/>
    </source>
</evidence>
<feature type="coiled-coil region" evidence="1">
    <location>
        <begin position="860"/>
        <end position="904"/>
    </location>
</feature>
<feature type="region of interest" description="Disordered" evidence="2">
    <location>
        <begin position="594"/>
        <end position="615"/>
    </location>
</feature>
<evidence type="ECO:0000313" key="7">
    <source>
        <dbReference type="Proteomes" id="UP000078343"/>
    </source>
</evidence>
<protein>
    <recommendedName>
        <fullName evidence="8">RNA polymerase I-specific transcription initiation factor RRN6-like protein</fullName>
    </recommendedName>
</protein>
<feature type="domain" description="RRN6 beta-propeller" evidence="3">
    <location>
        <begin position="127"/>
        <end position="486"/>
    </location>
</feature>
<dbReference type="InterPro" id="IPR048536">
    <property type="entry name" value="Rrn6_K-rich"/>
</dbReference>
<dbReference type="Pfam" id="PF20640">
    <property type="entry name" value="Rrn6_HB"/>
    <property type="match status" value="1"/>
</dbReference>
<dbReference type="OrthoDB" id="4090074at2759"/>
<feature type="compositionally biased region" description="Basic residues" evidence="2">
    <location>
        <begin position="974"/>
        <end position="985"/>
    </location>
</feature>
<dbReference type="EMBL" id="LVYI01000014">
    <property type="protein sequence ID" value="OAP54402.1"/>
    <property type="molecule type" value="Genomic_DNA"/>
</dbReference>
<accession>A0A178Z3T2</accession>
<feature type="domain" description="RRN6 helical bundle" evidence="5">
    <location>
        <begin position="579"/>
        <end position="755"/>
    </location>
</feature>
<dbReference type="GeneID" id="30015671"/>